<name>A0ABT6W8C2_9ACTN</name>
<sequence length="336" mass="36221">MTTQTLPVETAQLSTERTLPRHLVHRAALAEVFLTDFQSVDEETFHASAQLPSAHFYYNDITGRTAHDPMAVFESVRQMLLCAMHLQHDAGADTKSITATATMDITDPEPLRTRGPLDLLLLGRVELAKEYQGAVSRVIHAVRILAGDREIGTITVDTAQRPDPVYANLRMGHRTTMPPSSDTVCAHPGGAPVPAWLVGRERAENVVLDSARTAGEDLVARLRVPVAHPSMFDHPQDHVPGPVMMEAARQAVLLLAAERLDRSPGSLYLRNVTASYLRFAELDSDITVTARPVTADDGAVVAAEVSFGQDGDDVARMRVQLGGIAGATAAEGSDAI</sequence>
<dbReference type="InterPro" id="IPR005509">
    <property type="entry name" value="AfsA_hotdog_dom"/>
</dbReference>
<dbReference type="SUPFAM" id="SSF54637">
    <property type="entry name" value="Thioesterase/thiol ester dehydrase-isomerase"/>
    <property type="match status" value="1"/>
</dbReference>
<gene>
    <name evidence="2" type="ORF">POF43_030470</name>
</gene>
<dbReference type="Proteomes" id="UP001156398">
    <property type="component" value="Unassembled WGS sequence"/>
</dbReference>
<organism evidence="2 3">
    <name type="scientific">Streptantibioticus silvisoli</name>
    <dbReference type="NCBI Taxonomy" id="2705255"/>
    <lineage>
        <taxon>Bacteria</taxon>
        <taxon>Bacillati</taxon>
        <taxon>Actinomycetota</taxon>
        <taxon>Actinomycetes</taxon>
        <taxon>Kitasatosporales</taxon>
        <taxon>Streptomycetaceae</taxon>
        <taxon>Streptantibioticus</taxon>
    </lineage>
</organism>
<comment type="caution">
    <text evidence="2">The sequence shown here is derived from an EMBL/GenBank/DDBJ whole genome shotgun (WGS) entry which is preliminary data.</text>
</comment>
<proteinExistence type="predicted"/>
<dbReference type="EMBL" id="JAAGKO020000067">
    <property type="protein sequence ID" value="MDI5967005.1"/>
    <property type="molecule type" value="Genomic_DNA"/>
</dbReference>
<reference evidence="2 3" key="1">
    <citation type="submission" date="2023-05" db="EMBL/GenBank/DDBJ databases">
        <title>Streptantibioticus silvisoli sp. nov., acidotolerant actinomycetes 1 from pine litter.</title>
        <authorList>
            <person name="Swiecimska M."/>
            <person name="Golinska P."/>
            <person name="Sangal V."/>
            <person name="Wachnowicz B."/>
            <person name="Goodfellow M."/>
        </authorList>
    </citation>
    <scope>NUCLEOTIDE SEQUENCE [LARGE SCALE GENOMIC DNA]</scope>
    <source>
        <strain evidence="2 3">SL54</strain>
    </source>
</reference>
<evidence type="ECO:0000313" key="3">
    <source>
        <dbReference type="Proteomes" id="UP001156398"/>
    </source>
</evidence>
<accession>A0ABT6W8C2</accession>
<evidence type="ECO:0000259" key="1">
    <source>
        <dbReference type="Pfam" id="PF03756"/>
    </source>
</evidence>
<evidence type="ECO:0000313" key="2">
    <source>
        <dbReference type="EMBL" id="MDI5967005.1"/>
    </source>
</evidence>
<keyword evidence="3" id="KW-1185">Reference proteome</keyword>
<dbReference type="Gene3D" id="3.10.129.10">
    <property type="entry name" value="Hotdog Thioesterase"/>
    <property type="match status" value="1"/>
</dbReference>
<feature type="domain" description="A-factor biosynthesis hotdog" evidence="1">
    <location>
        <begin position="197"/>
        <end position="318"/>
    </location>
</feature>
<dbReference type="InterPro" id="IPR029069">
    <property type="entry name" value="HotDog_dom_sf"/>
</dbReference>
<dbReference type="RefSeq" id="WP_271324944.1">
    <property type="nucleotide sequence ID" value="NZ_JAAGKO020000067.1"/>
</dbReference>
<protein>
    <submittedName>
        <fullName evidence="2">AfsA-related hotdog domain-containing protein</fullName>
    </submittedName>
</protein>
<feature type="domain" description="A-factor biosynthesis hotdog" evidence="1">
    <location>
        <begin position="23"/>
        <end position="157"/>
    </location>
</feature>
<dbReference type="Pfam" id="PF03756">
    <property type="entry name" value="AfsA"/>
    <property type="match status" value="2"/>
</dbReference>